<evidence type="ECO:0000256" key="1">
    <source>
        <dbReference type="ARBA" id="ARBA00004613"/>
    </source>
</evidence>
<evidence type="ECO:0000256" key="2">
    <source>
        <dbReference type="ARBA" id="ARBA00013064"/>
    </source>
</evidence>
<dbReference type="PANTHER" id="PTHR19134:SF449">
    <property type="entry name" value="TYROSINE-PROTEIN PHOSPHATASE 1"/>
    <property type="match status" value="1"/>
</dbReference>
<dbReference type="SUPFAM" id="SSF52799">
    <property type="entry name" value="(Phosphotyrosine protein) phosphatases II"/>
    <property type="match status" value="1"/>
</dbReference>
<dbReference type="STRING" id="566551.HMPREF0201_02140"/>
<dbReference type="GO" id="GO:0004725">
    <property type="term" value="F:protein tyrosine phosphatase activity"/>
    <property type="evidence" value="ECO:0007669"/>
    <property type="project" value="UniProtKB-EC"/>
</dbReference>
<sequence length="382" mass="43182">MGIEMNNISLGIKAYLFRNVTSAVMLAENRRSPGNIRFAEKLLCARQSSSRFNRDKIIEFMGRKVSKGEKYDVLYKVILDLKKIQIPEKNIPGDRDILKTRLTELQQQLLPSARRNFGRYFLASPAQSDKVPDECRINRFEDIGADVFTRVGNNLNANRVVVNENNLAIASQYPLKHQIENHLKMLVDNRTPVMAVLASRQEIDDSSNQMPDYFTTSNRYPCGVNTQSTLMKTELLGDGVEANVYRLDIHGYDKSISTHVLHVHNWPDKTALSSRLTKKLARTINKWTDNGVAKLKEQGSLAANDPDKMLPVVHCRAGVGRTGQIIAAMAMDKQDKQISLEKIVTDMRNTRSGFMVQKDRQLDVLVEIAEQQGRPLIENKGA</sequence>
<protein>
    <recommendedName>
        <fullName evidence="2">protein-tyrosine-phosphatase</fullName>
        <ecNumber evidence="2">3.1.3.48</ecNumber>
    </recommendedName>
</protein>
<dbReference type="PROSITE" id="PS00383">
    <property type="entry name" value="TYR_PHOSPHATASE_1"/>
    <property type="match status" value="1"/>
</dbReference>
<dbReference type="InterPro" id="IPR000387">
    <property type="entry name" value="Tyr_Pase_dom"/>
</dbReference>
<gene>
    <name evidence="9" type="ORF">HMPREF0201_02140</name>
</gene>
<dbReference type="Pfam" id="PF00102">
    <property type="entry name" value="Y_phosphatase"/>
    <property type="match status" value="1"/>
</dbReference>
<feature type="domain" description="Tyrosine-protein phosphatase" evidence="7">
    <location>
        <begin position="138"/>
        <end position="372"/>
    </location>
</feature>
<dbReference type="HOGENOM" id="CLU_722983_0_0_6"/>
<dbReference type="EMBL" id="ATDT01000020">
    <property type="protein sequence ID" value="EPF16905.1"/>
    <property type="molecule type" value="Genomic_DNA"/>
</dbReference>
<evidence type="ECO:0000256" key="3">
    <source>
        <dbReference type="ARBA" id="ARBA00022525"/>
    </source>
</evidence>
<feature type="domain" description="Tyrosine specific protein phosphatases" evidence="8">
    <location>
        <begin position="278"/>
        <end position="362"/>
    </location>
</feature>
<dbReference type="InterPro" id="IPR003595">
    <property type="entry name" value="Tyr_Pase_cat"/>
</dbReference>
<accession>S3IV99</accession>
<dbReference type="EC" id="3.1.3.48" evidence="2"/>
<dbReference type="SMART" id="SM00194">
    <property type="entry name" value="PTPc"/>
    <property type="match status" value="1"/>
</dbReference>
<dbReference type="InterPro" id="IPR003546">
    <property type="entry name" value="Tyr_Pase_SptP/YopH"/>
</dbReference>
<evidence type="ECO:0000256" key="4">
    <source>
        <dbReference type="ARBA" id="ARBA00022801"/>
    </source>
</evidence>
<dbReference type="PRINTS" id="PR00700">
    <property type="entry name" value="PRTYPHPHTASE"/>
</dbReference>
<dbReference type="InterPro" id="IPR016130">
    <property type="entry name" value="Tyr_Pase_AS"/>
</dbReference>
<dbReference type="PANTHER" id="PTHR19134">
    <property type="entry name" value="RECEPTOR-TYPE TYROSINE-PROTEIN PHOSPHATASE"/>
    <property type="match status" value="1"/>
</dbReference>
<keyword evidence="4" id="KW-0378">Hydrolase</keyword>
<reference evidence="9 10" key="1">
    <citation type="submission" date="2013-04" db="EMBL/GenBank/DDBJ databases">
        <authorList>
            <person name="Weinstock G."/>
            <person name="Sodergren E."/>
            <person name="Lobos E.A."/>
            <person name="Fulton L."/>
            <person name="Fulton R."/>
            <person name="Courtney L."/>
            <person name="Fronick C."/>
            <person name="O'Laughlin M."/>
            <person name="Godfrey J."/>
            <person name="Wilson R.M."/>
            <person name="Miner T."/>
            <person name="Farmer C."/>
            <person name="Delehaunty K."/>
            <person name="Cordes M."/>
            <person name="Minx P."/>
            <person name="Tomlinson C."/>
            <person name="Chen J."/>
            <person name="Wollam A."/>
            <person name="Pepin K.H."/>
            <person name="Palsikar V.B."/>
            <person name="Zhang X."/>
            <person name="Suruliraj S."/>
            <person name="Perna N.T."/>
            <person name="Plunkett G."/>
            <person name="Warren W."/>
            <person name="Mitreva M."/>
            <person name="Mardis E.R."/>
            <person name="Wilson R.K."/>
        </authorList>
    </citation>
    <scope>NUCLEOTIDE SEQUENCE [LARGE SCALE GENOMIC DNA]</scope>
    <source>
        <strain evidence="9 10">DSM 4568</strain>
    </source>
</reference>
<dbReference type="Proteomes" id="UP000014585">
    <property type="component" value="Unassembled WGS sequence"/>
</dbReference>
<evidence type="ECO:0000259" key="7">
    <source>
        <dbReference type="PROSITE" id="PS50055"/>
    </source>
</evidence>
<name>S3IV99_9ENTR</name>
<comment type="subcellular location">
    <subcellularLocation>
        <location evidence="1">Secreted</location>
    </subcellularLocation>
</comment>
<organism evidence="9 10">
    <name type="scientific">Cedecea davisae DSM 4568</name>
    <dbReference type="NCBI Taxonomy" id="566551"/>
    <lineage>
        <taxon>Bacteria</taxon>
        <taxon>Pseudomonadati</taxon>
        <taxon>Pseudomonadota</taxon>
        <taxon>Gammaproteobacteria</taxon>
        <taxon>Enterobacterales</taxon>
        <taxon>Enterobacteriaceae</taxon>
        <taxon>Cedecea</taxon>
    </lineage>
</organism>
<dbReference type="OrthoDB" id="6199520at2"/>
<dbReference type="PRINTS" id="PR01371">
    <property type="entry name" value="BACYPHPHTASE"/>
</dbReference>
<dbReference type="PATRIC" id="fig|566551.4.peg.1965"/>
<dbReference type="InterPro" id="IPR029021">
    <property type="entry name" value="Prot-tyrosine_phosphatase-like"/>
</dbReference>
<comment type="caution">
    <text evidence="9">The sequence shown here is derived from an EMBL/GenBank/DDBJ whole genome shotgun (WGS) entry which is preliminary data.</text>
</comment>
<evidence type="ECO:0000259" key="8">
    <source>
        <dbReference type="PROSITE" id="PS50056"/>
    </source>
</evidence>
<dbReference type="InterPro" id="IPR050348">
    <property type="entry name" value="Protein-Tyr_Phosphatase"/>
</dbReference>
<evidence type="ECO:0000313" key="10">
    <source>
        <dbReference type="Proteomes" id="UP000014585"/>
    </source>
</evidence>
<proteinExistence type="predicted"/>
<dbReference type="AlphaFoldDB" id="S3IV99"/>
<keyword evidence="3" id="KW-0964">Secreted</keyword>
<dbReference type="SMART" id="SM00404">
    <property type="entry name" value="PTPc_motif"/>
    <property type="match status" value="1"/>
</dbReference>
<dbReference type="PROSITE" id="PS50055">
    <property type="entry name" value="TYR_PHOSPHATASE_PTP"/>
    <property type="match status" value="1"/>
</dbReference>
<evidence type="ECO:0000256" key="5">
    <source>
        <dbReference type="ARBA" id="ARBA00022912"/>
    </source>
</evidence>
<dbReference type="InterPro" id="IPR000242">
    <property type="entry name" value="PTP_cat"/>
</dbReference>
<keyword evidence="6" id="KW-0843">Virulence</keyword>
<dbReference type="GO" id="GO:0005576">
    <property type="term" value="C:extracellular region"/>
    <property type="evidence" value="ECO:0007669"/>
    <property type="project" value="UniProtKB-SubCell"/>
</dbReference>
<dbReference type="PROSITE" id="PS50056">
    <property type="entry name" value="TYR_PHOSPHATASE_2"/>
    <property type="match status" value="1"/>
</dbReference>
<keyword evidence="5" id="KW-0904">Protein phosphatase</keyword>
<dbReference type="Gene3D" id="3.90.190.10">
    <property type="entry name" value="Protein tyrosine phosphatase superfamily"/>
    <property type="match status" value="1"/>
</dbReference>
<evidence type="ECO:0000256" key="6">
    <source>
        <dbReference type="ARBA" id="ARBA00023026"/>
    </source>
</evidence>
<evidence type="ECO:0000313" key="9">
    <source>
        <dbReference type="EMBL" id="EPF16905.1"/>
    </source>
</evidence>